<proteinExistence type="predicted"/>
<dbReference type="AlphaFoldDB" id="A0A395ICQ2"/>
<evidence type="ECO:0000313" key="3">
    <source>
        <dbReference type="Proteomes" id="UP000248961"/>
    </source>
</evidence>
<keyword evidence="1" id="KW-0472">Membrane</keyword>
<accession>A0A395ICQ2</accession>
<dbReference type="OrthoDB" id="2386090at2759"/>
<keyword evidence="1" id="KW-1133">Transmembrane helix</keyword>
<reference evidence="2 3" key="1">
    <citation type="submission" date="2018-02" db="EMBL/GenBank/DDBJ databases">
        <title>The genomes of Aspergillus section Nigri reveals drivers in fungal speciation.</title>
        <authorList>
            <consortium name="DOE Joint Genome Institute"/>
            <person name="Vesth T.C."/>
            <person name="Nybo J."/>
            <person name="Theobald S."/>
            <person name="Brandl J."/>
            <person name="Frisvad J.C."/>
            <person name="Nielsen K.F."/>
            <person name="Lyhne E.K."/>
            <person name="Kogle M.E."/>
            <person name="Kuo A."/>
            <person name="Riley R."/>
            <person name="Clum A."/>
            <person name="Nolan M."/>
            <person name="Lipzen A."/>
            <person name="Salamov A."/>
            <person name="Henrissat B."/>
            <person name="Wiebenga A."/>
            <person name="De vries R.P."/>
            <person name="Grigoriev I.V."/>
            <person name="Mortensen U.H."/>
            <person name="Andersen M.R."/>
            <person name="Baker S.E."/>
        </authorList>
    </citation>
    <scope>NUCLEOTIDE SEQUENCE [LARGE SCALE GENOMIC DNA]</scope>
    <source>
        <strain evidence="2 3">CBS 101889</strain>
    </source>
</reference>
<keyword evidence="3" id="KW-1185">Reference proteome</keyword>
<evidence type="ECO:0000313" key="2">
    <source>
        <dbReference type="EMBL" id="RAL15954.1"/>
    </source>
</evidence>
<name>A0A395ICQ2_ASPHC</name>
<gene>
    <name evidence="2" type="ORF">BO97DRAFT_468092</name>
</gene>
<dbReference type="VEuPathDB" id="FungiDB:BO97DRAFT_468092"/>
<organism evidence="2 3">
    <name type="scientific">Aspergillus homomorphus (strain CBS 101889)</name>
    <dbReference type="NCBI Taxonomy" id="1450537"/>
    <lineage>
        <taxon>Eukaryota</taxon>
        <taxon>Fungi</taxon>
        <taxon>Dikarya</taxon>
        <taxon>Ascomycota</taxon>
        <taxon>Pezizomycotina</taxon>
        <taxon>Eurotiomycetes</taxon>
        <taxon>Eurotiomycetidae</taxon>
        <taxon>Eurotiales</taxon>
        <taxon>Aspergillaceae</taxon>
        <taxon>Aspergillus</taxon>
        <taxon>Aspergillus subgen. Circumdati</taxon>
    </lineage>
</organism>
<feature type="transmembrane region" description="Helical" evidence="1">
    <location>
        <begin position="95"/>
        <end position="115"/>
    </location>
</feature>
<feature type="transmembrane region" description="Helical" evidence="1">
    <location>
        <begin position="127"/>
        <end position="158"/>
    </location>
</feature>
<dbReference type="EMBL" id="KZ824270">
    <property type="protein sequence ID" value="RAL15954.1"/>
    <property type="molecule type" value="Genomic_DNA"/>
</dbReference>
<dbReference type="Proteomes" id="UP000248961">
    <property type="component" value="Unassembled WGS sequence"/>
</dbReference>
<dbReference type="RefSeq" id="XP_025555108.1">
    <property type="nucleotide sequence ID" value="XM_025699713.1"/>
</dbReference>
<dbReference type="GeneID" id="37204002"/>
<protein>
    <submittedName>
        <fullName evidence="2">Uncharacterized protein</fullName>
    </submittedName>
</protein>
<sequence length="269" mass="30703">MRPLILFHPQLRAVLPRSARRSLNNKLFARPKTTEKATRSPKDEAPFIKKPLQEVRSLFPQKQLDPGTYAYGKLTMRKGPPELILIYNGGMNKTMLLAALKITTIMLYGATALFIAPHFLSGEYPSWYFPAIILGGAVPMVFMAYNGATWVCYVHLFLPMFARQSRQAAENYARNLPPTARLYITTMGFTTRPVRTEVKLGDLVPEYTLRRPVAFKNLRPSPGTRWFRPQTEFWAANKSHTGKQSTAFYPHLWPRVWSQIEQNGVQNAS</sequence>
<keyword evidence="1" id="KW-0812">Transmembrane</keyword>
<evidence type="ECO:0000256" key="1">
    <source>
        <dbReference type="SAM" id="Phobius"/>
    </source>
</evidence>